<dbReference type="Gene3D" id="3.40.50.10540">
    <property type="entry name" value="Crotonobetainyl-coa:carnitine coa-transferase, domain 1"/>
    <property type="match status" value="2"/>
</dbReference>
<proteinExistence type="predicted"/>
<dbReference type="Pfam" id="PF02515">
    <property type="entry name" value="CoA_transf_3"/>
    <property type="match status" value="1"/>
</dbReference>
<dbReference type="PANTHER" id="PTHR48228">
    <property type="entry name" value="SUCCINYL-COA--D-CITRAMALATE COA-TRANSFERASE"/>
    <property type="match status" value="1"/>
</dbReference>
<comment type="caution">
    <text evidence="1">The sequence shown here is derived from an EMBL/GenBank/DDBJ whole genome shotgun (WGS) entry which is preliminary data.</text>
</comment>
<dbReference type="Gene3D" id="3.30.1540.10">
    <property type="entry name" value="formyl-coa transferase, domain 3"/>
    <property type="match status" value="1"/>
</dbReference>
<dbReference type="InterPro" id="IPR003673">
    <property type="entry name" value="CoA-Trfase_fam_III"/>
</dbReference>
<dbReference type="GO" id="GO:0016740">
    <property type="term" value="F:transferase activity"/>
    <property type="evidence" value="ECO:0007669"/>
    <property type="project" value="UniProtKB-KW"/>
</dbReference>
<dbReference type="InterPro" id="IPR044855">
    <property type="entry name" value="CoA-Trfase_III_dom3_sf"/>
</dbReference>
<protein>
    <submittedName>
        <fullName evidence="1">CoA transferase</fullName>
    </submittedName>
</protein>
<dbReference type="SUPFAM" id="SSF89796">
    <property type="entry name" value="CoA-transferase family III (CaiB/BaiF)"/>
    <property type="match status" value="1"/>
</dbReference>
<accession>A0A831ZZ53</accession>
<keyword evidence="1" id="KW-0808">Transferase</keyword>
<dbReference type="PANTHER" id="PTHR48228:SF5">
    <property type="entry name" value="ALPHA-METHYLACYL-COA RACEMASE"/>
    <property type="match status" value="1"/>
</dbReference>
<sequence>MAGPFAGVRVLDLSRLLPGPFCTMLLADLGADVIKIEDPQIGDYIRWWPPKIGRNSGFHVVLNRNKRSVTLNLKDPKGQDIFRKLVSTADVVLEGFRPGVMGRFGLDYESLRRIHPKIIYCAITGYGQEGERAMRAGHDINYLALSGVLSYCGPGPAPALPGVQIGDLGGGALMAAFSIAAALFARERTGEGQMIDISMTDGAAMWNCLRWGKMLADAKIPSPGDDLLNHGLACYNLYRTKDGRFMSLGALEPQFWKAFCRVMGRPDWDRADYFDPGPHQKALAEELAAAFLEKTQGEWVEVFRGTDCCCEPVLNLEEVMGDPAMKARRMVVELTHELWGAYRQLGCAPKFSAHPAELRSHAPELGEHTQEVLADIGVDPEAMEALRSHGVI</sequence>
<gene>
    <name evidence="1" type="ORF">ENS06_10470</name>
</gene>
<reference evidence="1" key="1">
    <citation type="journal article" date="2020" name="mSystems">
        <title>Genome- and Community-Level Interaction Insights into Carbon Utilization and Element Cycling Functions of Hydrothermarchaeota in Hydrothermal Sediment.</title>
        <authorList>
            <person name="Zhou Z."/>
            <person name="Liu Y."/>
            <person name="Xu W."/>
            <person name="Pan J."/>
            <person name="Luo Z.H."/>
            <person name="Li M."/>
        </authorList>
    </citation>
    <scope>NUCLEOTIDE SEQUENCE [LARGE SCALE GENOMIC DNA]</scope>
    <source>
        <strain evidence="1">SpSt-456</strain>
    </source>
</reference>
<dbReference type="InterPro" id="IPR023606">
    <property type="entry name" value="CoA-Trfase_III_dom_1_sf"/>
</dbReference>
<name>A0A831ZZ53_9BACT</name>
<dbReference type="InterPro" id="IPR050509">
    <property type="entry name" value="CoA-transferase_III"/>
</dbReference>
<dbReference type="AlphaFoldDB" id="A0A831ZZ53"/>
<organism evidence="1">
    <name type="scientific">Desulfacinum infernum</name>
    <dbReference type="NCBI Taxonomy" id="35837"/>
    <lineage>
        <taxon>Bacteria</taxon>
        <taxon>Pseudomonadati</taxon>
        <taxon>Thermodesulfobacteriota</taxon>
        <taxon>Syntrophobacteria</taxon>
        <taxon>Syntrophobacterales</taxon>
        <taxon>Syntrophobacteraceae</taxon>
        <taxon>Desulfacinum</taxon>
    </lineage>
</organism>
<evidence type="ECO:0000313" key="1">
    <source>
        <dbReference type="EMBL" id="HFK97727.1"/>
    </source>
</evidence>
<dbReference type="EMBL" id="DSTK01000032">
    <property type="protein sequence ID" value="HFK97727.1"/>
    <property type="molecule type" value="Genomic_DNA"/>
</dbReference>